<dbReference type="PANTHER" id="PTHR30055">
    <property type="entry name" value="HTH-TYPE TRANSCRIPTIONAL REGULATOR RUTR"/>
    <property type="match status" value="1"/>
</dbReference>
<dbReference type="EMBL" id="JAGSOH010000002">
    <property type="protein sequence ID" value="MBR7824893.1"/>
    <property type="molecule type" value="Genomic_DNA"/>
</dbReference>
<reference evidence="4" key="1">
    <citation type="submission" date="2021-04" db="EMBL/GenBank/DDBJ databases">
        <title>Genome based classification of Actinospica acidithermotolerans sp. nov., an actinobacterium isolated from an Indonesian hot spring.</title>
        <authorList>
            <person name="Kusuma A.B."/>
            <person name="Putra K.E."/>
            <person name="Nafisah S."/>
            <person name="Loh J."/>
            <person name="Nouioui I."/>
            <person name="Goodfellow M."/>
        </authorList>
    </citation>
    <scope>NUCLEOTIDE SEQUENCE</scope>
    <source>
        <strain evidence="4">MGRD01-02</strain>
    </source>
</reference>
<dbReference type="Pfam" id="PF00440">
    <property type="entry name" value="TetR_N"/>
    <property type="match status" value="1"/>
</dbReference>
<dbReference type="GO" id="GO:0000976">
    <property type="term" value="F:transcription cis-regulatory region binding"/>
    <property type="evidence" value="ECO:0007669"/>
    <property type="project" value="TreeGrafter"/>
</dbReference>
<evidence type="ECO:0000259" key="3">
    <source>
        <dbReference type="PROSITE" id="PS50977"/>
    </source>
</evidence>
<dbReference type="InterPro" id="IPR001647">
    <property type="entry name" value="HTH_TetR"/>
</dbReference>
<dbReference type="Gene3D" id="1.10.357.10">
    <property type="entry name" value="Tetracycline Repressor, domain 2"/>
    <property type="match status" value="1"/>
</dbReference>
<accession>A0A941IH76</accession>
<keyword evidence="1 2" id="KW-0238">DNA-binding</keyword>
<dbReference type="PANTHER" id="PTHR30055:SF226">
    <property type="entry name" value="HTH-TYPE TRANSCRIPTIONAL REGULATOR PKSA"/>
    <property type="match status" value="1"/>
</dbReference>
<dbReference type="InterPro" id="IPR009057">
    <property type="entry name" value="Homeodomain-like_sf"/>
</dbReference>
<dbReference type="Proteomes" id="UP000676325">
    <property type="component" value="Unassembled WGS sequence"/>
</dbReference>
<dbReference type="RefSeq" id="WP_212516047.1">
    <property type="nucleotide sequence ID" value="NZ_JAGSOH010000002.1"/>
</dbReference>
<feature type="DNA-binding region" description="H-T-H motif" evidence="2">
    <location>
        <begin position="37"/>
        <end position="56"/>
    </location>
</feature>
<dbReference type="SUPFAM" id="SSF48498">
    <property type="entry name" value="Tetracyclin repressor-like, C-terminal domain"/>
    <property type="match status" value="1"/>
</dbReference>
<dbReference type="InterPro" id="IPR036271">
    <property type="entry name" value="Tet_transcr_reg_TetR-rel_C_sf"/>
</dbReference>
<evidence type="ECO:0000313" key="4">
    <source>
        <dbReference type="EMBL" id="MBR7824893.1"/>
    </source>
</evidence>
<evidence type="ECO:0000256" key="2">
    <source>
        <dbReference type="PROSITE-ProRule" id="PRU00335"/>
    </source>
</evidence>
<name>A0A941IH76_9ACTN</name>
<keyword evidence="5" id="KW-1185">Reference proteome</keyword>
<dbReference type="GO" id="GO:0003700">
    <property type="term" value="F:DNA-binding transcription factor activity"/>
    <property type="evidence" value="ECO:0007669"/>
    <property type="project" value="TreeGrafter"/>
</dbReference>
<sequence>MPRIKAATVAEHRSMQRAALLDAARDLLAQGGISAVTFSAMAERAGLARSSVYEYFKTKGDVVEALAVEDFPAAVNDIRGVMLAQPTPERQIAAYVRRQLELVSQPGHRNLLALSALELDGSARDRIRSAHSLLVDLVVGALRRLGHSDARATAAALQGAIDGAAKRIDAGADPNATIEATLTLILFGVRGARRRLS</sequence>
<dbReference type="PRINTS" id="PR00455">
    <property type="entry name" value="HTHTETR"/>
</dbReference>
<dbReference type="PROSITE" id="PS50977">
    <property type="entry name" value="HTH_TETR_2"/>
    <property type="match status" value="1"/>
</dbReference>
<organism evidence="4 5">
    <name type="scientific">Actinospica acidithermotolerans</name>
    <dbReference type="NCBI Taxonomy" id="2828514"/>
    <lineage>
        <taxon>Bacteria</taxon>
        <taxon>Bacillati</taxon>
        <taxon>Actinomycetota</taxon>
        <taxon>Actinomycetes</taxon>
        <taxon>Catenulisporales</taxon>
        <taxon>Actinospicaceae</taxon>
        <taxon>Actinospica</taxon>
    </lineage>
</organism>
<feature type="domain" description="HTH tetR-type" evidence="3">
    <location>
        <begin position="14"/>
        <end position="74"/>
    </location>
</feature>
<dbReference type="InterPro" id="IPR050109">
    <property type="entry name" value="HTH-type_TetR-like_transc_reg"/>
</dbReference>
<dbReference type="SUPFAM" id="SSF46689">
    <property type="entry name" value="Homeodomain-like"/>
    <property type="match status" value="1"/>
</dbReference>
<dbReference type="AlphaFoldDB" id="A0A941IH76"/>
<gene>
    <name evidence="4" type="ORF">KDK95_01130</name>
</gene>
<proteinExistence type="predicted"/>
<comment type="caution">
    <text evidence="4">The sequence shown here is derived from an EMBL/GenBank/DDBJ whole genome shotgun (WGS) entry which is preliminary data.</text>
</comment>
<protein>
    <submittedName>
        <fullName evidence="4">TetR/AcrR family transcriptional regulator</fullName>
    </submittedName>
</protein>
<evidence type="ECO:0000313" key="5">
    <source>
        <dbReference type="Proteomes" id="UP000676325"/>
    </source>
</evidence>
<evidence type="ECO:0000256" key="1">
    <source>
        <dbReference type="ARBA" id="ARBA00023125"/>
    </source>
</evidence>